<dbReference type="RefSeq" id="WP_105037132.1">
    <property type="nucleotide sequence ID" value="NZ_PPSL01000001.1"/>
</dbReference>
<proteinExistence type="predicted"/>
<dbReference type="InterPro" id="IPR056822">
    <property type="entry name" value="TEN_NHL"/>
</dbReference>
<dbReference type="InterPro" id="IPR011042">
    <property type="entry name" value="6-blade_b-propeller_TolB-like"/>
</dbReference>
<dbReference type="SUPFAM" id="SSF101898">
    <property type="entry name" value="NHL repeat"/>
    <property type="match status" value="1"/>
</dbReference>
<dbReference type="PROSITE" id="PS50835">
    <property type="entry name" value="IG_LIKE"/>
    <property type="match status" value="1"/>
</dbReference>
<dbReference type="InterPro" id="IPR026444">
    <property type="entry name" value="Secre_tail"/>
</dbReference>
<organism evidence="3 4">
    <name type="scientific">Flavipsychrobacter stenotrophus</name>
    <dbReference type="NCBI Taxonomy" id="2077091"/>
    <lineage>
        <taxon>Bacteria</taxon>
        <taxon>Pseudomonadati</taxon>
        <taxon>Bacteroidota</taxon>
        <taxon>Chitinophagia</taxon>
        <taxon>Chitinophagales</taxon>
        <taxon>Chitinophagaceae</taxon>
        <taxon>Flavipsychrobacter</taxon>
    </lineage>
</organism>
<feature type="signal peptide" evidence="1">
    <location>
        <begin position="1"/>
        <end position="17"/>
    </location>
</feature>
<dbReference type="Pfam" id="PF25021">
    <property type="entry name" value="TEN_NHL"/>
    <property type="match status" value="1"/>
</dbReference>
<dbReference type="EMBL" id="PPSL01000001">
    <property type="protein sequence ID" value="PQJ12248.1"/>
    <property type="molecule type" value="Genomic_DNA"/>
</dbReference>
<dbReference type="Proteomes" id="UP000239872">
    <property type="component" value="Unassembled WGS sequence"/>
</dbReference>
<dbReference type="PANTHER" id="PTHR46388:SF2">
    <property type="entry name" value="NHL REPEAT-CONTAINING PROTEIN 2"/>
    <property type="match status" value="1"/>
</dbReference>
<dbReference type="InterPro" id="IPR007110">
    <property type="entry name" value="Ig-like_dom"/>
</dbReference>
<keyword evidence="4" id="KW-1185">Reference proteome</keyword>
<name>A0A2S7SZY1_9BACT</name>
<dbReference type="AlphaFoldDB" id="A0A2S7SZY1"/>
<dbReference type="PANTHER" id="PTHR46388">
    <property type="entry name" value="NHL REPEAT-CONTAINING PROTEIN 2"/>
    <property type="match status" value="1"/>
</dbReference>
<accession>A0A2S7SZY1</accession>
<evidence type="ECO:0000259" key="2">
    <source>
        <dbReference type="PROSITE" id="PS50835"/>
    </source>
</evidence>
<dbReference type="NCBIfam" id="TIGR04183">
    <property type="entry name" value="Por_Secre_tail"/>
    <property type="match status" value="1"/>
</dbReference>
<feature type="domain" description="Ig-like" evidence="2">
    <location>
        <begin position="355"/>
        <end position="432"/>
    </location>
</feature>
<evidence type="ECO:0000256" key="1">
    <source>
        <dbReference type="SAM" id="SignalP"/>
    </source>
</evidence>
<feature type="chain" id="PRO_5015628570" description="Ig-like domain-containing protein" evidence="1">
    <location>
        <begin position="18"/>
        <end position="526"/>
    </location>
</feature>
<gene>
    <name evidence="3" type="ORF">CJD36_000375</name>
</gene>
<dbReference type="Pfam" id="PF18962">
    <property type="entry name" value="Por_Secre_tail"/>
    <property type="match status" value="1"/>
</dbReference>
<dbReference type="OrthoDB" id="9043075at2"/>
<evidence type="ECO:0000313" key="4">
    <source>
        <dbReference type="Proteomes" id="UP000239872"/>
    </source>
</evidence>
<dbReference type="Gene3D" id="2.120.10.30">
    <property type="entry name" value="TolB, C-terminal domain"/>
    <property type="match status" value="3"/>
</dbReference>
<reference evidence="3 4" key="1">
    <citation type="submission" date="2018-01" db="EMBL/GenBank/DDBJ databases">
        <title>A novel member of the phylum Bacteroidetes isolated from glacier ice.</title>
        <authorList>
            <person name="Liu Q."/>
            <person name="Xin Y.-H."/>
        </authorList>
    </citation>
    <scope>NUCLEOTIDE SEQUENCE [LARGE SCALE GENOMIC DNA]</scope>
    <source>
        <strain evidence="3 4">RB1R16</strain>
    </source>
</reference>
<comment type="caution">
    <text evidence="3">The sequence shown here is derived from an EMBL/GenBank/DDBJ whole genome shotgun (WGS) entry which is preliminary data.</text>
</comment>
<evidence type="ECO:0000313" key="3">
    <source>
        <dbReference type="EMBL" id="PQJ12248.1"/>
    </source>
</evidence>
<protein>
    <recommendedName>
        <fullName evidence="2">Ig-like domain-containing protein</fullName>
    </recommendedName>
</protein>
<sequence length="526" mass="55202">MKKLLLILISLPFAAGAQIITTIAGGGTITGLGDGGLATIARVPDPQCLAFDRAGNLYISDILENRVRKVDATGVITTIAGPGTVGIIGDGGPATSAYLHTPLGMVCDTFDNLYFADWSNYRVRKVNTATGVITTYAGNGTNIFAGSGDGGQATAAQFNSPVDVKFDRKGNLYIADNSAHAVRRVSPSGVITTIAGMGGLPGFSGDGGPATAAKLKDPRYLAFDDLGNLYIGEQLGRRIRRVDTSGIIQTIAGTGLSGYNGDSISATSANISPTGLIVFNNEIYLSTSDYRIRKINLGNDSIYTIAGTGVLGYNGDGIAATTAQFNNPAGLAERDCGNIYIADASNARVRQITSPPVLLTPAVTLSGITGYVAGSTVTVTATVSNAGINYTIHWMNDGTEFAVTTVPTVTYIKTAGTDTITARVVPMSTYSCYDSTTSAGHVVYVQTGIDCFATNQVFDIYPNPAYNVLNITGTDIKSVAIYNFLGQVMHTYGQARSPMQIDVSDLPKGVYFIKVNGLEVRRFVKQ</sequence>
<keyword evidence="1" id="KW-0732">Signal</keyword>